<dbReference type="EMBL" id="WLYX01000001">
    <property type="protein sequence ID" value="MTD32600.1"/>
    <property type="molecule type" value="Genomic_DNA"/>
</dbReference>
<keyword evidence="3" id="KW-1185">Reference proteome</keyword>
<feature type="coiled-coil region" evidence="1">
    <location>
        <begin position="3"/>
        <end position="30"/>
    </location>
</feature>
<evidence type="ECO:0000313" key="2">
    <source>
        <dbReference type="EMBL" id="MTD32600.1"/>
    </source>
</evidence>
<name>A0A844GB77_9NEIS</name>
<evidence type="ECO:0000256" key="1">
    <source>
        <dbReference type="SAM" id="Coils"/>
    </source>
</evidence>
<dbReference type="RefSeq" id="WP_230369082.1">
    <property type="nucleotide sequence ID" value="NZ_WLYX01000001.1"/>
</dbReference>
<evidence type="ECO:0000313" key="3">
    <source>
        <dbReference type="Proteomes" id="UP000446658"/>
    </source>
</evidence>
<reference evidence="2 3" key="1">
    <citation type="submission" date="2019-11" db="EMBL/GenBank/DDBJ databases">
        <title>Draft genome sequence of Paludibacterium sp. dN18-1.</title>
        <authorList>
            <person name="Im W.-T."/>
        </authorList>
    </citation>
    <scope>NUCLEOTIDE SEQUENCE [LARGE SCALE GENOMIC DNA]</scope>
    <source>
        <strain evidence="3">dN 18-1</strain>
    </source>
</reference>
<dbReference type="Proteomes" id="UP000446658">
    <property type="component" value="Unassembled WGS sequence"/>
</dbReference>
<protein>
    <submittedName>
        <fullName evidence="2">Uncharacterized protein</fullName>
    </submittedName>
</protein>
<dbReference type="AlphaFoldDB" id="A0A844GB77"/>
<comment type="caution">
    <text evidence="2">The sequence shown here is derived from an EMBL/GenBank/DDBJ whole genome shotgun (WGS) entry which is preliminary data.</text>
</comment>
<sequence length="103" mass="11805">MDIQATRKLLDQLQSERDELDRLVTEERTLTLDGHQDGISVRIGSDSRSIAVTGMDKNYAQCVIRGREMILLGIKKVYRAAIEYQKAKIHALELKIRESTHHD</sequence>
<gene>
    <name evidence="2" type="ORF">GKE73_02720</name>
</gene>
<organism evidence="2 3">
    <name type="scientific">Paludibacterium denitrificans</name>
    <dbReference type="NCBI Taxonomy" id="2675226"/>
    <lineage>
        <taxon>Bacteria</taxon>
        <taxon>Pseudomonadati</taxon>
        <taxon>Pseudomonadota</taxon>
        <taxon>Betaproteobacteria</taxon>
        <taxon>Neisseriales</taxon>
        <taxon>Chromobacteriaceae</taxon>
        <taxon>Paludibacterium</taxon>
    </lineage>
</organism>
<keyword evidence="1" id="KW-0175">Coiled coil</keyword>
<accession>A0A844GB77</accession>
<proteinExistence type="predicted"/>